<dbReference type="Proteomes" id="UP001066276">
    <property type="component" value="Chromosome 3_1"/>
</dbReference>
<feature type="compositionally biased region" description="Basic and acidic residues" evidence="1">
    <location>
        <begin position="33"/>
        <end position="53"/>
    </location>
</feature>
<reference evidence="2" key="1">
    <citation type="journal article" date="2022" name="bioRxiv">
        <title>Sequencing and chromosome-scale assembly of the giantPleurodeles waltlgenome.</title>
        <authorList>
            <person name="Brown T."/>
            <person name="Elewa A."/>
            <person name="Iarovenko S."/>
            <person name="Subramanian E."/>
            <person name="Araus A.J."/>
            <person name="Petzold A."/>
            <person name="Susuki M."/>
            <person name="Suzuki K.-i.T."/>
            <person name="Hayashi T."/>
            <person name="Toyoda A."/>
            <person name="Oliveira C."/>
            <person name="Osipova E."/>
            <person name="Leigh N.D."/>
            <person name="Simon A."/>
            <person name="Yun M.H."/>
        </authorList>
    </citation>
    <scope>NUCLEOTIDE SEQUENCE</scope>
    <source>
        <strain evidence="2">20211129_DDA</strain>
        <tissue evidence="2">Liver</tissue>
    </source>
</reference>
<dbReference type="EMBL" id="JANPWB010000005">
    <property type="protein sequence ID" value="KAJ1183940.1"/>
    <property type="molecule type" value="Genomic_DNA"/>
</dbReference>
<accession>A0AAV7U4C8</accession>
<name>A0AAV7U4C8_PLEWA</name>
<sequence>MGGPDPGPLTTRSGRGGLHRPAGHPGRGPSGKGRLEDGRARPGAPDHSERLRSIWEAPTRGSLPPWPLLRHGDFPLRPSGRPASSIPRSNYY</sequence>
<gene>
    <name evidence="2" type="ORF">NDU88_000750</name>
</gene>
<keyword evidence="3" id="KW-1185">Reference proteome</keyword>
<organism evidence="2 3">
    <name type="scientific">Pleurodeles waltl</name>
    <name type="common">Iberian ribbed newt</name>
    <dbReference type="NCBI Taxonomy" id="8319"/>
    <lineage>
        <taxon>Eukaryota</taxon>
        <taxon>Metazoa</taxon>
        <taxon>Chordata</taxon>
        <taxon>Craniata</taxon>
        <taxon>Vertebrata</taxon>
        <taxon>Euteleostomi</taxon>
        <taxon>Amphibia</taxon>
        <taxon>Batrachia</taxon>
        <taxon>Caudata</taxon>
        <taxon>Salamandroidea</taxon>
        <taxon>Salamandridae</taxon>
        <taxon>Pleurodelinae</taxon>
        <taxon>Pleurodeles</taxon>
    </lineage>
</organism>
<evidence type="ECO:0000313" key="3">
    <source>
        <dbReference type="Proteomes" id="UP001066276"/>
    </source>
</evidence>
<evidence type="ECO:0000256" key="1">
    <source>
        <dbReference type="SAM" id="MobiDB-lite"/>
    </source>
</evidence>
<evidence type="ECO:0000313" key="2">
    <source>
        <dbReference type="EMBL" id="KAJ1183940.1"/>
    </source>
</evidence>
<protein>
    <submittedName>
        <fullName evidence="2">Uncharacterized protein</fullName>
    </submittedName>
</protein>
<comment type="caution">
    <text evidence="2">The sequence shown here is derived from an EMBL/GenBank/DDBJ whole genome shotgun (WGS) entry which is preliminary data.</text>
</comment>
<feature type="region of interest" description="Disordered" evidence="1">
    <location>
        <begin position="1"/>
        <end position="92"/>
    </location>
</feature>
<proteinExistence type="predicted"/>
<dbReference type="AlphaFoldDB" id="A0AAV7U4C8"/>